<name>A0A132EKS4_9BURK</name>
<organism evidence="1 2">
    <name type="scientific">Burkholderia pseudomultivorans</name>
    <dbReference type="NCBI Taxonomy" id="1207504"/>
    <lineage>
        <taxon>Bacteria</taxon>
        <taxon>Pseudomonadati</taxon>
        <taxon>Pseudomonadota</taxon>
        <taxon>Betaproteobacteria</taxon>
        <taxon>Burkholderiales</taxon>
        <taxon>Burkholderiaceae</taxon>
        <taxon>Burkholderia</taxon>
        <taxon>Burkholderia cepacia complex</taxon>
    </lineage>
</organism>
<dbReference type="RefSeq" id="WP_060240143.1">
    <property type="nucleotide sequence ID" value="NZ_LPJR01000016.1"/>
</dbReference>
<sequence>MLELSDKVAQLAAVTPSMMLTDSPDLLHNDTELMRGLLGDIRRLSPVSGKQPGPAAKAGEQLAVIDDLDVIDQDLARLLIVSGYKSI</sequence>
<proteinExistence type="predicted"/>
<protein>
    <submittedName>
        <fullName evidence="1">Uncharacterized protein</fullName>
    </submittedName>
</protein>
<dbReference type="OrthoDB" id="5389366at2"/>
<dbReference type="Proteomes" id="UP000062912">
    <property type="component" value="Unassembled WGS sequence"/>
</dbReference>
<evidence type="ECO:0000313" key="1">
    <source>
        <dbReference type="EMBL" id="KWF34086.1"/>
    </source>
</evidence>
<evidence type="ECO:0000313" key="2">
    <source>
        <dbReference type="Proteomes" id="UP000062912"/>
    </source>
</evidence>
<reference evidence="1 2" key="1">
    <citation type="submission" date="2015-11" db="EMBL/GenBank/DDBJ databases">
        <title>Expanding the genomic diversity of Burkholderia species for the development of highly accurate diagnostics.</title>
        <authorList>
            <person name="Sahl J."/>
            <person name="Keim P."/>
            <person name="Wagner D."/>
        </authorList>
    </citation>
    <scope>NUCLEOTIDE SEQUENCE [LARGE SCALE GENOMIC DNA]</scope>
    <source>
        <strain evidence="1 2">MSMB368WGS</strain>
    </source>
</reference>
<dbReference type="EMBL" id="LPJR01000016">
    <property type="protein sequence ID" value="KWF34086.1"/>
    <property type="molecule type" value="Genomic_DNA"/>
</dbReference>
<gene>
    <name evidence="1" type="ORF">WT56_08485</name>
</gene>
<accession>A0A132EKS4</accession>
<dbReference type="AlphaFoldDB" id="A0A132EKS4"/>
<comment type="caution">
    <text evidence="1">The sequence shown here is derived from an EMBL/GenBank/DDBJ whole genome shotgun (WGS) entry which is preliminary data.</text>
</comment>